<keyword evidence="2" id="KW-1185">Reference proteome</keyword>
<name>A0ACB8VXI0_9TELE</name>
<protein>
    <submittedName>
        <fullName evidence="1">Uncharacterized protein</fullName>
    </submittedName>
</protein>
<reference evidence="1" key="1">
    <citation type="submission" date="2022-04" db="EMBL/GenBank/DDBJ databases">
        <title>Jade perch genome.</title>
        <authorList>
            <person name="Chao B."/>
        </authorList>
    </citation>
    <scope>NUCLEOTIDE SEQUENCE</scope>
    <source>
        <strain evidence="1">CB-2022</strain>
    </source>
</reference>
<comment type="caution">
    <text evidence="1">The sequence shown here is derived from an EMBL/GenBank/DDBJ whole genome shotgun (WGS) entry which is preliminary data.</text>
</comment>
<dbReference type="Proteomes" id="UP000831701">
    <property type="component" value="Chromosome 16"/>
</dbReference>
<evidence type="ECO:0000313" key="2">
    <source>
        <dbReference type="Proteomes" id="UP000831701"/>
    </source>
</evidence>
<dbReference type="EMBL" id="CM041546">
    <property type="protein sequence ID" value="KAI3360417.1"/>
    <property type="molecule type" value="Genomic_DNA"/>
</dbReference>
<organism evidence="1 2">
    <name type="scientific">Scortum barcoo</name>
    <name type="common">barcoo grunter</name>
    <dbReference type="NCBI Taxonomy" id="214431"/>
    <lineage>
        <taxon>Eukaryota</taxon>
        <taxon>Metazoa</taxon>
        <taxon>Chordata</taxon>
        <taxon>Craniata</taxon>
        <taxon>Vertebrata</taxon>
        <taxon>Euteleostomi</taxon>
        <taxon>Actinopterygii</taxon>
        <taxon>Neopterygii</taxon>
        <taxon>Teleostei</taxon>
        <taxon>Neoteleostei</taxon>
        <taxon>Acanthomorphata</taxon>
        <taxon>Eupercaria</taxon>
        <taxon>Centrarchiformes</taxon>
        <taxon>Terapontoidei</taxon>
        <taxon>Terapontidae</taxon>
        <taxon>Scortum</taxon>
    </lineage>
</organism>
<gene>
    <name evidence="1" type="ORF">L3Q82_002321</name>
</gene>
<evidence type="ECO:0000313" key="1">
    <source>
        <dbReference type="EMBL" id="KAI3360417.1"/>
    </source>
</evidence>
<accession>A0ACB8VXI0</accession>
<sequence length="170" mass="19303">MQFEAVDTRSLVPVMVATMATPEPTRWWTPEIRDAVKLKEESCRASYWPVGLPDAVDGYQQSKQAAARAVLEAKTRVWEEFGRGTLDQLYTLHRVLEGLWEFAQPVHMCFVDLDKAFGRVPCLLVGYCMTGAGAWFTLPAMMLSCWLHQARTFSMYWSSSAAKCEVKWLG</sequence>
<proteinExistence type="predicted"/>